<reference evidence="2 3" key="1">
    <citation type="submission" date="2019-01" db="EMBL/GenBank/DDBJ databases">
        <title>Draft genome sequences of the type strains of six Macrococcus species.</title>
        <authorList>
            <person name="Mazhar S."/>
            <person name="Altermann E."/>
            <person name="Hill C."/>
            <person name="Mcauliffe O."/>
        </authorList>
    </citation>
    <scope>NUCLEOTIDE SEQUENCE [LARGE SCALE GENOMIC DNA]</scope>
    <source>
        <strain evidence="2 3">ATCC 51828</strain>
    </source>
</reference>
<feature type="transmembrane region" description="Helical" evidence="1">
    <location>
        <begin position="33"/>
        <end position="58"/>
    </location>
</feature>
<proteinExistence type="predicted"/>
<feature type="transmembrane region" description="Helical" evidence="1">
    <location>
        <begin position="331"/>
        <end position="350"/>
    </location>
</feature>
<dbReference type="EMBL" id="SCWD01000002">
    <property type="protein sequence ID" value="TDM02240.1"/>
    <property type="molecule type" value="Genomic_DNA"/>
</dbReference>
<feature type="transmembrane region" description="Helical" evidence="1">
    <location>
        <begin position="144"/>
        <end position="167"/>
    </location>
</feature>
<keyword evidence="1" id="KW-0812">Transmembrane</keyword>
<accession>A0A9Q8CL63</accession>
<feature type="transmembrane region" description="Helical" evidence="1">
    <location>
        <begin position="187"/>
        <end position="213"/>
    </location>
</feature>
<evidence type="ECO:0000256" key="1">
    <source>
        <dbReference type="SAM" id="Phobius"/>
    </source>
</evidence>
<organism evidence="2 3">
    <name type="scientific">Macrococcus carouselicus</name>
    <dbReference type="NCBI Taxonomy" id="69969"/>
    <lineage>
        <taxon>Bacteria</taxon>
        <taxon>Bacillati</taxon>
        <taxon>Bacillota</taxon>
        <taxon>Bacilli</taxon>
        <taxon>Bacillales</taxon>
        <taxon>Staphylococcaceae</taxon>
        <taxon>Macrococcus</taxon>
    </lineage>
</organism>
<feature type="transmembrane region" description="Helical" evidence="1">
    <location>
        <begin position="304"/>
        <end position="325"/>
    </location>
</feature>
<comment type="caution">
    <text evidence="2">The sequence shown here is derived from an EMBL/GenBank/DDBJ whole genome shotgun (WGS) entry which is preliminary data.</text>
</comment>
<keyword evidence="3" id="KW-1185">Reference proteome</keyword>
<dbReference type="PANTHER" id="PTHR37814:SF1">
    <property type="entry name" value="MEMBRANE PROTEIN"/>
    <property type="match status" value="1"/>
</dbReference>
<feature type="transmembrane region" description="Helical" evidence="1">
    <location>
        <begin position="79"/>
        <end position="105"/>
    </location>
</feature>
<sequence length="361" mass="39209">MKKVLIMSSAFIGIIVGAGFASGQEILQYFTSYGMLGIAAAIISTLLFSYIGMNLVWLGSKYKAVDHQNVIKEITDYPVIGRILAWIIDIVLIITLFSFGVVMLAGAGSNLEQQFGLPSYVGTLLMAIIVIICGMMNVDKVIQLIANITPFLIIFLLIISVYCLMTLDVPFEKLNHIATDVKSPFSSFIVSALNYVSMNIGLGAAMAIVMGGAEENRKIAATGGLVGGLVLGVMIILSHLAIFSQIDVVKDLPLPMLGIVNEISPILGIAMSVIVFGMIFNTAIGMFYSFAARFKPVNTKEFKIFYTLATIAGFALSFVGFTQLVGKVYPILGNLNYLLVIIICLAPFWLKYKEKHAITNR</sequence>
<evidence type="ECO:0000313" key="3">
    <source>
        <dbReference type="Proteomes" id="UP000295280"/>
    </source>
</evidence>
<feature type="transmembrane region" description="Helical" evidence="1">
    <location>
        <begin position="117"/>
        <end position="137"/>
    </location>
</feature>
<keyword evidence="1" id="KW-1133">Transmembrane helix</keyword>
<dbReference type="RefSeq" id="WP_133417727.1">
    <property type="nucleotide sequence ID" value="NZ_SCWD01000002.1"/>
</dbReference>
<gene>
    <name evidence="2" type="ORF">ERX40_06715</name>
</gene>
<name>A0A9Q8CL63_9STAP</name>
<dbReference type="PANTHER" id="PTHR37814">
    <property type="entry name" value="CONSERVED MEMBRANE PROTEIN"/>
    <property type="match status" value="1"/>
</dbReference>
<evidence type="ECO:0008006" key="4">
    <source>
        <dbReference type="Google" id="ProtNLM"/>
    </source>
</evidence>
<dbReference type="Proteomes" id="UP000295280">
    <property type="component" value="Unassembled WGS sequence"/>
</dbReference>
<dbReference type="OrthoDB" id="4424890at2"/>
<dbReference type="InterPro" id="IPR038728">
    <property type="entry name" value="YkvI-like"/>
</dbReference>
<feature type="transmembrane region" description="Helical" evidence="1">
    <location>
        <begin position="225"/>
        <end position="246"/>
    </location>
</feature>
<evidence type="ECO:0000313" key="2">
    <source>
        <dbReference type="EMBL" id="TDM02240.1"/>
    </source>
</evidence>
<dbReference type="AlphaFoldDB" id="A0A9Q8CL63"/>
<protein>
    <recommendedName>
        <fullName evidence="4">Branched-chain amino acid transport system II carrier protein</fullName>
    </recommendedName>
</protein>
<keyword evidence="1" id="KW-0472">Membrane</keyword>
<feature type="transmembrane region" description="Helical" evidence="1">
    <location>
        <begin position="266"/>
        <end position="292"/>
    </location>
</feature>